<dbReference type="InterPro" id="IPR051169">
    <property type="entry name" value="NADH-Q_oxidoreductase"/>
</dbReference>
<feature type="domain" description="FAD/NAD(P)-binding" evidence="6">
    <location>
        <begin position="6"/>
        <end position="339"/>
    </location>
</feature>
<comment type="similarity">
    <text evidence="2">Belongs to the NADH dehydrogenase family.</text>
</comment>
<protein>
    <submittedName>
        <fullName evidence="7">NAD(P)/FAD-dependent oxidoreductase</fullName>
        <ecNumber evidence="7">1.6.5.-</ecNumber>
    </submittedName>
</protein>
<keyword evidence="5 7" id="KW-0560">Oxidoreductase</keyword>
<accession>A0ABV8QDR3</accession>
<dbReference type="PANTHER" id="PTHR42913">
    <property type="entry name" value="APOPTOSIS-INDUCING FACTOR 1"/>
    <property type="match status" value="1"/>
</dbReference>
<keyword evidence="3" id="KW-0285">Flavoprotein</keyword>
<comment type="caution">
    <text evidence="7">The sequence shown here is derived from an EMBL/GenBank/DDBJ whole genome shotgun (WGS) entry which is preliminary data.</text>
</comment>
<dbReference type="PANTHER" id="PTHR42913:SF3">
    <property type="entry name" value="64 KDA MITOCHONDRIAL NADH DEHYDROGENASE (EUROFUNG)"/>
    <property type="match status" value="1"/>
</dbReference>
<evidence type="ECO:0000256" key="2">
    <source>
        <dbReference type="ARBA" id="ARBA00005272"/>
    </source>
</evidence>
<sequence length="436" mass="48217">MGNKHHIVVVGGGAGGLELVTRLGNKLGRKGKARITLVDAGLTHVWKPLLHEVASGSLDANANEINYRAHARKHHYEFQLGRMTSLDRQNRRIVIAPFLDNDGNEVVPERDIHYDTLIISVGSTANDFGTPGAQDHCLFLDSLSQARRFHNLMLNAFLRKNHDAREGLDHQLPITIIGAGATGVELAAELRLASRELPVYGMNHLAPEDIRISVIEAADRILPALPARLSLAATRELERQNVQVLTGQPVAEVREHDIVMKDGTEIPSQMTIWAAGIKAPEWLGKLDLETNRGNQVVVKQTLQSVTDPDVFAFGDCAACPQPDSDRPVPPRAQAAHQQADTLYKTLRHRIEGGGNPVPFVYHDHGSLINFSRYTTVGNLMGNLSGRSMYVEGKVARLFYASLYRMHQNALHGPLRTAIIWAMDRVSRAMQPRLKLH</sequence>
<evidence type="ECO:0000256" key="4">
    <source>
        <dbReference type="ARBA" id="ARBA00022827"/>
    </source>
</evidence>
<dbReference type="EC" id="1.6.5.-" evidence="7"/>
<gene>
    <name evidence="7" type="ORF">ACFOZ5_00450</name>
</gene>
<dbReference type="GO" id="GO:0016491">
    <property type="term" value="F:oxidoreductase activity"/>
    <property type="evidence" value="ECO:0007669"/>
    <property type="project" value="UniProtKB-KW"/>
</dbReference>
<comment type="cofactor">
    <cofactor evidence="1">
        <name>FAD</name>
        <dbReference type="ChEBI" id="CHEBI:57692"/>
    </cofactor>
</comment>
<keyword evidence="4" id="KW-0274">FAD</keyword>
<organism evidence="7 8">
    <name type="scientific">Marinobacter lacisalsi</name>
    <dbReference type="NCBI Taxonomy" id="475979"/>
    <lineage>
        <taxon>Bacteria</taxon>
        <taxon>Pseudomonadati</taxon>
        <taxon>Pseudomonadota</taxon>
        <taxon>Gammaproteobacteria</taxon>
        <taxon>Pseudomonadales</taxon>
        <taxon>Marinobacteraceae</taxon>
        <taxon>Marinobacter</taxon>
    </lineage>
</organism>
<dbReference type="EMBL" id="JBHSDI010000001">
    <property type="protein sequence ID" value="MFC4257494.1"/>
    <property type="molecule type" value="Genomic_DNA"/>
</dbReference>
<reference evidence="8" key="1">
    <citation type="journal article" date="2019" name="Int. J. Syst. Evol. Microbiol.">
        <title>The Global Catalogue of Microorganisms (GCM) 10K type strain sequencing project: providing services to taxonomists for standard genome sequencing and annotation.</title>
        <authorList>
            <consortium name="The Broad Institute Genomics Platform"/>
            <consortium name="The Broad Institute Genome Sequencing Center for Infectious Disease"/>
            <person name="Wu L."/>
            <person name="Ma J."/>
        </authorList>
    </citation>
    <scope>NUCLEOTIDE SEQUENCE [LARGE SCALE GENOMIC DNA]</scope>
    <source>
        <strain evidence="8">CECT 7297</strain>
    </source>
</reference>
<evidence type="ECO:0000256" key="1">
    <source>
        <dbReference type="ARBA" id="ARBA00001974"/>
    </source>
</evidence>
<dbReference type="PRINTS" id="PR00411">
    <property type="entry name" value="PNDRDTASEI"/>
</dbReference>
<name>A0ABV8QDR3_9GAMM</name>
<dbReference type="SUPFAM" id="SSF51905">
    <property type="entry name" value="FAD/NAD(P)-binding domain"/>
    <property type="match status" value="1"/>
</dbReference>
<proteinExistence type="inferred from homology"/>
<evidence type="ECO:0000259" key="6">
    <source>
        <dbReference type="Pfam" id="PF07992"/>
    </source>
</evidence>
<keyword evidence="8" id="KW-1185">Reference proteome</keyword>
<dbReference type="Gene3D" id="3.50.50.100">
    <property type="match status" value="1"/>
</dbReference>
<dbReference type="PRINTS" id="PR00368">
    <property type="entry name" value="FADPNR"/>
</dbReference>
<evidence type="ECO:0000256" key="5">
    <source>
        <dbReference type="ARBA" id="ARBA00023002"/>
    </source>
</evidence>
<dbReference type="InterPro" id="IPR036188">
    <property type="entry name" value="FAD/NAD-bd_sf"/>
</dbReference>
<evidence type="ECO:0000313" key="8">
    <source>
        <dbReference type="Proteomes" id="UP001595798"/>
    </source>
</evidence>
<dbReference type="InterPro" id="IPR023753">
    <property type="entry name" value="FAD/NAD-binding_dom"/>
</dbReference>
<dbReference type="Pfam" id="PF07992">
    <property type="entry name" value="Pyr_redox_2"/>
    <property type="match status" value="1"/>
</dbReference>
<evidence type="ECO:0000256" key="3">
    <source>
        <dbReference type="ARBA" id="ARBA00022630"/>
    </source>
</evidence>
<dbReference type="Proteomes" id="UP001595798">
    <property type="component" value="Unassembled WGS sequence"/>
</dbReference>
<evidence type="ECO:0000313" key="7">
    <source>
        <dbReference type="EMBL" id="MFC4257494.1"/>
    </source>
</evidence>
<dbReference type="RefSeq" id="WP_379884666.1">
    <property type="nucleotide sequence ID" value="NZ_JBHSDI010000001.1"/>
</dbReference>